<dbReference type="Proteomes" id="UP000284605">
    <property type="component" value="Unassembled WGS sequence"/>
</dbReference>
<evidence type="ECO:0000256" key="3">
    <source>
        <dbReference type="ARBA" id="ARBA00005985"/>
    </source>
</evidence>
<dbReference type="FunFam" id="1.20.120.1780:FF:000001">
    <property type="entry name" value="4-hydroxybenzoate octaprenyltransferase"/>
    <property type="match status" value="1"/>
</dbReference>
<evidence type="ECO:0000256" key="5">
    <source>
        <dbReference type="ARBA" id="ARBA00022519"/>
    </source>
</evidence>
<dbReference type="InterPro" id="IPR030470">
    <property type="entry name" value="UbiA_prenylTrfase_CS"/>
</dbReference>
<dbReference type="GO" id="GO:0006744">
    <property type="term" value="P:ubiquinone biosynthetic process"/>
    <property type="evidence" value="ECO:0007669"/>
    <property type="project" value="UniProtKB-UniRule"/>
</dbReference>
<proteinExistence type="inferred from homology"/>
<keyword evidence="6 11" id="KW-0808">Transferase</keyword>
<dbReference type="InterPro" id="IPR006370">
    <property type="entry name" value="HB_polyprenyltransferase-like"/>
</dbReference>
<evidence type="ECO:0000256" key="10">
    <source>
        <dbReference type="ARBA" id="ARBA00023136"/>
    </source>
</evidence>
<dbReference type="InterPro" id="IPR039653">
    <property type="entry name" value="Prenyltransferase"/>
</dbReference>
<protein>
    <recommendedName>
        <fullName evidence="11 12">4-hydroxybenzoate octaprenyltransferase</fullName>
        <ecNumber evidence="11 12">2.5.1.39</ecNumber>
    </recommendedName>
    <alternativeName>
        <fullName evidence="11">4-HB polyprenyltransferase</fullName>
    </alternativeName>
</protein>
<comment type="function">
    <text evidence="11">Catalyzes the prenylation of para-hydroxybenzoate (PHB) with an all-trans polyprenyl group. Mediates the second step in the final reaction sequence of ubiquinone-8 (UQ-8) biosynthesis, which is the condensation of the polyisoprenoid side chain with PHB, generating the first membrane-bound Q intermediate 3-octaprenyl-4-hydroxybenzoate.</text>
</comment>
<feature type="transmembrane region" description="Helical" evidence="11">
    <location>
        <begin position="231"/>
        <end position="257"/>
    </location>
</feature>
<comment type="cofactor">
    <cofactor evidence="1 11">
        <name>Mg(2+)</name>
        <dbReference type="ChEBI" id="CHEBI:18420"/>
    </cofactor>
</comment>
<feature type="transmembrane region" description="Helical" evidence="11">
    <location>
        <begin position="182"/>
        <end position="200"/>
    </location>
</feature>
<keyword evidence="5 11" id="KW-0997">Cell inner membrane</keyword>
<evidence type="ECO:0000256" key="6">
    <source>
        <dbReference type="ARBA" id="ARBA00022679"/>
    </source>
</evidence>
<dbReference type="CDD" id="cd13959">
    <property type="entry name" value="PT_UbiA_COQ2"/>
    <property type="match status" value="1"/>
</dbReference>
<dbReference type="Pfam" id="PF01040">
    <property type="entry name" value="UbiA"/>
    <property type="match status" value="1"/>
</dbReference>
<dbReference type="EC" id="2.5.1.39" evidence="11 12"/>
<dbReference type="Gene3D" id="1.20.120.1780">
    <property type="entry name" value="UbiA prenyltransferase"/>
    <property type="match status" value="1"/>
</dbReference>
<dbReference type="GO" id="GO:0008412">
    <property type="term" value="F:4-hydroxybenzoate polyprenyltransferase activity"/>
    <property type="evidence" value="ECO:0007669"/>
    <property type="project" value="UniProtKB-UniRule"/>
</dbReference>
<dbReference type="UniPathway" id="UPA00232"/>
<keyword evidence="10 11" id="KW-0472">Membrane</keyword>
<dbReference type="AlphaFoldDB" id="A0A418WAG5"/>
<name>A0A418WAG5_9PROT</name>
<comment type="pathway">
    <text evidence="11">Cofactor biosynthesis; ubiquinone biosynthesis.</text>
</comment>
<keyword evidence="14" id="KW-1185">Reference proteome</keyword>
<sequence>MIPVPDIKPADATPSGWVDRMPPALRPYLRLARADRPIGVWLLMFPCWWSTALAAPAGSLPDWRLLLLFFVGSAVMRGAGCTLNDIVDRDIDAQVARTRGRPLPSGAVSTKAAAVFMGLQALIGLGVLLSLNTFSVWLGLASLLPVAVYPFMKRITYWPQAVLGIAFNWGALIGWTAVRGDLGWPAILLYLAGIAWTLGYDTIYAHQDKEDDAVVGVKSTALKLGERTRPFLWLVYGLTVALIGAAGVLTGLAWPFWIVLGLAALHLGRQAAASDFDNGADCLAKFKSNARLGAIVFVAIAAGQWAA</sequence>
<evidence type="ECO:0000256" key="7">
    <source>
        <dbReference type="ARBA" id="ARBA00022688"/>
    </source>
</evidence>
<dbReference type="HAMAP" id="MF_01635">
    <property type="entry name" value="UbiA"/>
    <property type="match status" value="1"/>
</dbReference>
<organism evidence="13 14">
    <name type="scientific">Oleomonas cavernae</name>
    <dbReference type="NCBI Taxonomy" id="2320859"/>
    <lineage>
        <taxon>Bacteria</taxon>
        <taxon>Pseudomonadati</taxon>
        <taxon>Pseudomonadota</taxon>
        <taxon>Alphaproteobacteria</taxon>
        <taxon>Acetobacterales</taxon>
        <taxon>Acetobacteraceae</taxon>
        <taxon>Oleomonas</taxon>
    </lineage>
</organism>
<evidence type="ECO:0000256" key="12">
    <source>
        <dbReference type="NCBIfam" id="TIGR01474"/>
    </source>
</evidence>
<comment type="similarity">
    <text evidence="3 11">Belongs to the UbiA prenyltransferase family.</text>
</comment>
<feature type="transmembrane region" description="Helical" evidence="11">
    <location>
        <begin position="157"/>
        <end position="176"/>
    </location>
</feature>
<dbReference type="PROSITE" id="PS00943">
    <property type="entry name" value="UBIA"/>
    <property type="match status" value="1"/>
</dbReference>
<keyword evidence="9 11" id="KW-1133">Transmembrane helix</keyword>
<dbReference type="PANTHER" id="PTHR11048">
    <property type="entry name" value="PRENYLTRANSFERASES"/>
    <property type="match status" value="1"/>
</dbReference>
<dbReference type="FunFam" id="1.10.357.140:FF:000003">
    <property type="entry name" value="4-hydroxybenzoate polyprenyltransferase, mitochondrial"/>
    <property type="match status" value="1"/>
</dbReference>
<comment type="subcellular location">
    <subcellularLocation>
        <location evidence="11">Cell inner membrane</location>
        <topology evidence="11">Multi-pass membrane protein</topology>
    </subcellularLocation>
    <subcellularLocation>
        <location evidence="2">Membrane</location>
        <topology evidence="2">Multi-pass membrane protein</topology>
    </subcellularLocation>
</comment>
<evidence type="ECO:0000256" key="8">
    <source>
        <dbReference type="ARBA" id="ARBA00022692"/>
    </source>
</evidence>
<keyword evidence="7 11" id="KW-0831">Ubiquinone biosynthesis</keyword>
<evidence type="ECO:0000256" key="9">
    <source>
        <dbReference type="ARBA" id="ARBA00022989"/>
    </source>
</evidence>
<dbReference type="OrthoDB" id="9782418at2"/>
<comment type="caution">
    <text evidence="11">Lacks conserved residue(s) required for the propagation of feature annotation.</text>
</comment>
<reference evidence="13 14" key="1">
    <citation type="submission" date="2018-09" db="EMBL/GenBank/DDBJ databases">
        <authorList>
            <person name="Zhu H."/>
        </authorList>
    </citation>
    <scope>NUCLEOTIDE SEQUENCE [LARGE SCALE GENOMIC DNA]</scope>
    <source>
        <strain evidence="13 14">K1W22B-8</strain>
    </source>
</reference>
<evidence type="ECO:0000256" key="4">
    <source>
        <dbReference type="ARBA" id="ARBA00022475"/>
    </source>
</evidence>
<dbReference type="NCBIfam" id="TIGR01474">
    <property type="entry name" value="ubiA_proteo"/>
    <property type="match status" value="1"/>
</dbReference>
<dbReference type="PANTHER" id="PTHR11048:SF28">
    <property type="entry name" value="4-HYDROXYBENZOATE POLYPRENYLTRANSFERASE, MITOCHONDRIAL"/>
    <property type="match status" value="1"/>
</dbReference>
<comment type="catalytic activity">
    <reaction evidence="11">
        <text>all-trans-octaprenyl diphosphate + 4-hydroxybenzoate = 4-hydroxy-3-(all-trans-octaprenyl)benzoate + diphosphate</text>
        <dbReference type="Rhea" id="RHEA:27782"/>
        <dbReference type="ChEBI" id="CHEBI:1617"/>
        <dbReference type="ChEBI" id="CHEBI:17879"/>
        <dbReference type="ChEBI" id="CHEBI:33019"/>
        <dbReference type="ChEBI" id="CHEBI:57711"/>
        <dbReference type="EC" id="2.5.1.39"/>
    </reaction>
</comment>
<keyword evidence="11" id="KW-0460">Magnesium</keyword>
<evidence type="ECO:0000313" key="13">
    <source>
        <dbReference type="EMBL" id="RJF87051.1"/>
    </source>
</evidence>
<gene>
    <name evidence="11" type="primary">ubiA</name>
    <name evidence="13" type="ORF">D3874_08460</name>
</gene>
<comment type="caution">
    <text evidence="13">The sequence shown here is derived from an EMBL/GenBank/DDBJ whole genome shotgun (WGS) entry which is preliminary data.</text>
</comment>
<dbReference type="InterPro" id="IPR000537">
    <property type="entry name" value="UbiA_prenyltransferase"/>
</dbReference>
<dbReference type="GO" id="GO:0005886">
    <property type="term" value="C:plasma membrane"/>
    <property type="evidence" value="ECO:0007669"/>
    <property type="project" value="UniProtKB-SubCell"/>
</dbReference>
<feature type="transmembrane region" description="Helical" evidence="11">
    <location>
        <begin position="38"/>
        <end position="57"/>
    </location>
</feature>
<evidence type="ECO:0000256" key="2">
    <source>
        <dbReference type="ARBA" id="ARBA00004141"/>
    </source>
</evidence>
<dbReference type="Gene3D" id="1.10.357.140">
    <property type="entry name" value="UbiA prenyltransferase"/>
    <property type="match status" value="1"/>
</dbReference>
<keyword evidence="4 11" id="KW-1003">Cell membrane</keyword>
<keyword evidence="8 11" id="KW-0812">Transmembrane</keyword>
<evidence type="ECO:0000313" key="14">
    <source>
        <dbReference type="Proteomes" id="UP000284605"/>
    </source>
</evidence>
<evidence type="ECO:0000256" key="11">
    <source>
        <dbReference type="HAMAP-Rule" id="MF_01635"/>
    </source>
</evidence>
<dbReference type="InterPro" id="IPR044878">
    <property type="entry name" value="UbiA_sf"/>
</dbReference>
<evidence type="ECO:0000256" key="1">
    <source>
        <dbReference type="ARBA" id="ARBA00001946"/>
    </source>
</evidence>
<accession>A0A418WAG5</accession>
<dbReference type="EMBL" id="QYUK01000011">
    <property type="protein sequence ID" value="RJF87051.1"/>
    <property type="molecule type" value="Genomic_DNA"/>
</dbReference>